<gene>
    <name evidence="1" type="ORF">CVT24_007580</name>
</gene>
<sequence>MSTCPIFPLEIFDLIIRNLEDVSVRTYPFPCTSPSLSTLCACSLVCRSFVSLCRPGLFRDVEVGPTASESRWKLAQLLIEKPELSRYIRRLSYHRTTPSIPPVDADIAGLLPILQLPNVNTLIVHTDQSNPQTRIRYYDDHGFRKFFDHHLSSGKITSLYLHGLLGAPAFQILTSPNLKTLIADSVIFSQWSSIFPHGRVNPSAITSKLQNISLRETEFELTALSYLTHLQHISFGSGLPAFLNLTLQTCQDNALCFRALHTLAVDTDLNPVLAICSAAKRAGIVAFPVVGSLYINLDPSRSGDLADVTPWALWYHLPALESVNIRLPITRASVRAYCLLRLDHCLRMCKKSLKRLRIQAHVSDPGHIRDVIQPLFYSLGLARGDNAIEVIDIKFFISNQNDNDNDNNATGGLWDLKMARYHVALFGWLLVLVRDRSHKGFRALRKVVVKMSVDARSGESDEGWVRMAEKYQEYISSCLARMPDARRYPFFEWKVESRRLS</sequence>
<evidence type="ECO:0000313" key="1">
    <source>
        <dbReference type="EMBL" id="PPQ68695.1"/>
    </source>
</evidence>
<reference evidence="1 2" key="1">
    <citation type="journal article" date="2018" name="Evol. Lett.">
        <title>Horizontal gene cluster transfer increased hallucinogenic mushroom diversity.</title>
        <authorList>
            <person name="Reynolds H.T."/>
            <person name="Vijayakumar V."/>
            <person name="Gluck-Thaler E."/>
            <person name="Korotkin H.B."/>
            <person name="Matheny P.B."/>
            <person name="Slot J.C."/>
        </authorList>
    </citation>
    <scope>NUCLEOTIDE SEQUENCE [LARGE SCALE GENOMIC DNA]</scope>
    <source>
        <strain evidence="1 2">2629</strain>
    </source>
</reference>
<dbReference type="EMBL" id="NHTK01006002">
    <property type="protein sequence ID" value="PPQ68695.1"/>
    <property type="molecule type" value="Genomic_DNA"/>
</dbReference>
<proteinExistence type="predicted"/>
<evidence type="ECO:0008006" key="3">
    <source>
        <dbReference type="Google" id="ProtNLM"/>
    </source>
</evidence>
<name>A0A409VQY3_9AGAR</name>
<accession>A0A409VQY3</accession>
<dbReference type="OrthoDB" id="3048163at2759"/>
<keyword evidence="2" id="KW-1185">Reference proteome</keyword>
<protein>
    <recommendedName>
        <fullName evidence="3">F-box domain-containing protein</fullName>
    </recommendedName>
</protein>
<evidence type="ECO:0000313" key="2">
    <source>
        <dbReference type="Proteomes" id="UP000284842"/>
    </source>
</evidence>
<comment type="caution">
    <text evidence="1">The sequence shown here is derived from an EMBL/GenBank/DDBJ whole genome shotgun (WGS) entry which is preliminary data.</text>
</comment>
<dbReference type="AlphaFoldDB" id="A0A409VQY3"/>
<dbReference type="Proteomes" id="UP000284842">
    <property type="component" value="Unassembled WGS sequence"/>
</dbReference>
<dbReference type="InParanoid" id="A0A409VQY3"/>
<organism evidence="1 2">
    <name type="scientific">Panaeolus cyanescens</name>
    <dbReference type="NCBI Taxonomy" id="181874"/>
    <lineage>
        <taxon>Eukaryota</taxon>
        <taxon>Fungi</taxon>
        <taxon>Dikarya</taxon>
        <taxon>Basidiomycota</taxon>
        <taxon>Agaricomycotina</taxon>
        <taxon>Agaricomycetes</taxon>
        <taxon>Agaricomycetidae</taxon>
        <taxon>Agaricales</taxon>
        <taxon>Agaricineae</taxon>
        <taxon>Galeropsidaceae</taxon>
        <taxon>Panaeolus</taxon>
    </lineage>
</organism>